<evidence type="ECO:0000313" key="3">
    <source>
        <dbReference type="Proteomes" id="UP001314169"/>
    </source>
</evidence>
<evidence type="ECO:0000313" key="2">
    <source>
        <dbReference type="EMBL" id="CAK6443015.1"/>
    </source>
</evidence>
<sequence>MPRRRLTDNYAATHGRVSAEWPAGERLTSRRRGRGPGRPKPRSRAFNSLGAKARSPRRHARTGGSSGRAGTHRPSGLRPRAPPGRSGSRGASSSRLRSPLRPPLPSPAWRGPATPTPAGARKRPVLPLLGPERLPLRALSRLHFSVPNAAAASCHRPSSQHGGCSCLNASRGLRELAPH</sequence>
<proteinExistence type="predicted"/>
<protein>
    <submittedName>
        <fullName evidence="2">Uncharacterized protein</fullName>
    </submittedName>
</protein>
<reference evidence="2" key="1">
    <citation type="submission" date="2023-12" db="EMBL/GenBank/DDBJ databases">
        <authorList>
            <person name="Brown T."/>
        </authorList>
    </citation>
    <scope>NUCLEOTIDE SEQUENCE</scope>
</reference>
<dbReference type="Proteomes" id="UP001314169">
    <property type="component" value="Chromosome 3"/>
</dbReference>
<feature type="compositionally biased region" description="Low complexity" evidence="1">
    <location>
        <begin position="73"/>
        <end position="99"/>
    </location>
</feature>
<feature type="compositionally biased region" description="Basic residues" evidence="1">
    <location>
        <begin position="29"/>
        <end position="43"/>
    </location>
</feature>
<evidence type="ECO:0000256" key="1">
    <source>
        <dbReference type="SAM" id="MobiDB-lite"/>
    </source>
</evidence>
<feature type="region of interest" description="Disordered" evidence="1">
    <location>
        <begin position="1"/>
        <end position="126"/>
    </location>
</feature>
<dbReference type="EMBL" id="OY882860">
    <property type="protein sequence ID" value="CAK6443015.1"/>
    <property type="molecule type" value="Genomic_DNA"/>
</dbReference>
<organism evidence="2 3">
    <name type="scientific">Pipistrellus nathusii</name>
    <name type="common">Nathusius' pipistrelle</name>
    <dbReference type="NCBI Taxonomy" id="59473"/>
    <lineage>
        <taxon>Eukaryota</taxon>
        <taxon>Metazoa</taxon>
        <taxon>Chordata</taxon>
        <taxon>Craniata</taxon>
        <taxon>Vertebrata</taxon>
        <taxon>Euteleostomi</taxon>
        <taxon>Mammalia</taxon>
        <taxon>Eutheria</taxon>
        <taxon>Laurasiatheria</taxon>
        <taxon>Chiroptera</taxon>
        <taxon>Yangochiroptera</taxon>
        <taxon>Vespertilionidae</taxon>
        <taxon>Pipistrellus</taxon>
    </lineage>
</organism>
<name>A0ABN9ZXP8_PIPNA</name>
<accession>A0ABN9ZXP8</accession>
<gene>
    <name evidence="2" type="ORF">MPIPNATIZW_LOCUS11321</name>
</gene>
<keyword evidence="3" id="KW-1185">Reference proteome</keyword>